<dbReference type="EMBL" id="FN667742">
    <property type="protein sequence ID" value="CBJ88739.1"/>
    <property type="molecule type" value="Genomic_DNA"/>
</dbReference>
<dbReference type="Proteomes" id="UP000008075">
    <property type="component" value="Chromosome"/>
</dbReference>
<organism evidence="1 2">
    <name type="scientific">Xenorhabdus nematophila (strain ATCC 19061 / DSM 3370 / CCUG 14189 / LMG 1036 / NCIMB 9965 / AN6)</name>
    <dbReference type="NCBI Taxonomy" id="406817"/>
    <lineage>
        <taxon>Bacteria</taxon>
        <taxon>Pseudomonadati</taxon>
        <taxon>Pseudomonadota</taxon>
        <taxon>Gammaproteobacteria</taxon>
        <taxon>Enterobacterales</taxon>
        <taxon>Morganellaceae</taxon>
        <taxon>Xenorhabdus</taxon>
    </lineage>
</organism>
<evidence type="ECO:0000313" key="1">
    <source>
        <dbReference type="EMBL" id="CBJ88739.1"/>
    </source>
</evidence>
<dbReference type="AlphaFoldDB" id="D3VJI3"/>
<dbReference type="KEGG" id="xne:XNC1_0668"/>
<proteinExistence type="predicted"/>
<evidence type="ECO:0000313" key="2">
    <source>
        <dbReference type="Proteomes" id="UP000008075"/>
    </source>
</evidence>
<protein>
    <submittedName>
        <fullName evidence="1">Uncharacterized protein</fullName>
    </submittedName>
</protein>
<name>D3VJI3_XENNA</name>
<sequence length="40" mass="4424">MIAFYSKSGAVCYEYTTGSMLNSEDSLHEKYSIENLGING</sequence>
<accession>D3VJI3</accession>
<dbReference type="HOGENOM" id="CLU_3298826_0_0_6"/>
<keyword evidence="2" id="KW-1185">Reference proteome</keyword>
<gene>
    <name evidence="1" type="ordered locus">XNC1_0668</name>
</gene>
<reference evidence="1 2" key="1">
    <citation type="journal article" date="2011" name="PLoS ONE">
        <title>The entomopathogenic bacterial endosymbionts xenorhabdus and photorhabdus: convergent lifestyles from divergent genomes.</title>
        <authorList>
            <person name="Chaston J.M."/>
            <person name="Suen G."/>
            <person name="Tucker S.L."/>
            <person name="Andersen A.W."/>
            <person name="Bhasin A."/>
            <person name="Bode E."/>
            <person name="Bode H.B."/>
            <person name="Brachmann A.O."/>
            <person name="Cowles C.E."/>
            <person name="Cowles K.N."/>
            <person name="Darby C."/>
            <person name="de Leon L."/>
            <person name="Drace K."/>
            <person name="Du Z."/>
            <person name="Givaudan A."/>
            <person name="Herbert Tran E.E."/>
            <person name="Jewell K.A."/>
            <person name="Knack J.J."/>
            <person name="Krasomil-Osterfeld K.C."/>
            <person name="Kukor R."/>
            <person name="Lanois A."/>
            <person name="Latreille P."/>
            <person name="Leimgruber N.K."/>
            <person name="Lipke C.M."/>
            <person name="Liu R."/>
            <person name="Lu X."/>
            <person name="Martens E.C."/>
            <person name="Marri P.R."/>
            <person name="Medigue C."/>
            <person name="Menard M.L."/>
            <person name="Miller N.M."/>
            <person name="Morales-Soto N."/>
            <person name="Norton S."/>
            <person name="Ogier J.C."/>
            <person name="Orchard S.S."/>
            <person name="Park D."/>
            <person name="Park Y."/>
            <person name="Qurollo B.A."/>
            <person name="Sugar D.R."/>
            <person name="Richards G.R."/>
            <person name="Rouy Z."/>
            <person name="Slominski B."/>
            <person name="Slominski K."/>
            <person name="Snyder H."/>
            <person name="Tjaden B.C."/>
            <person name="van der Hoeven R."/>
            <person name="Welch R.D."/>
            <person name="Wheeler C."/>
            <person name="Xiang B."/>
            <person name="Barbazuk B."/>
            <person name="Gaudriault S."/>
            <person name="Goodner B."/>
            <person name="Slater S.C."/>
            <person name="Forst S."/>
            <person name="Goldman B.S."/>
            <person name="Goodrich-Blair H."/>
        </authorList>
    </citation>
    <scope>NUCLEOTIDE SEQUENCE [LARGE SCALE GENOMIC DNA]</scope>
    <source>
        <strain evidence="2">ATCC 19061 / DSM 3370 / CCUG 14189 / LMG 1036 / NCIMB 9965 / AN6</strain>
    </source>
</reference>